<feature type="region of interest" description="Disordered" evidence="1">
    <location>
        <begin position="333"/>
        <end position="375"/>
    </location>
</feature>
<feature type="compositionally biased region" description="Pro residues" evidence="1">
    <location>
        <begin position="1"/>
        <end position="14"/>
    </location>
</feature>
<dbReference type="Proteomes" id="UP000182841">
    <property type="component" value="Unassembled WGS sequence"/>
</dbReference>
<name>A0A1H9WGT3_9ACTN</name>
<reference evidence="3" key="1">
    <citation type="submission" date="2016-10" db="EMBL/GenBank/DDBJ databases">
        <authorList>
            <person name="Varghese N."/>
            <person name="Submissions S."/>
        </authorList>
    </citation>
    <scope>NUCLEOTIDE SEQUENCE [LARGE SCALE GENOMIC DNA]</scope>
    <source>
        <strain evidence="3">CGMCC 4.6825</strain>
    </source>
</reference>
<feature type="region of interest" description="Disordered" evidence="1">
    <location>
        <begin position="236"/>
        <end position="284"/>
    </location>
</feature>
<organism evidence="2 3">
    <name type="scientific">Streptomyces qinglanensis</name>
    <dbReference type="NCBI Taxonomy" id="943816"/>
    <lineage>
        <taxon>Bacteria</taxon>
        <taxon>Bacillati</taxon>
        <taxon>Actinomycetota</taxon>
        <taxon>Actinomycetes</taxon>
        <taxon>Kitasatosporales</taxon>
        <taxon>Streptomycetaceae</taxon>
        <taxon>Streptomyces</taxon>
    </lineage>
</organism>
<evidence type="ECO:0000313" key="3">
    <source>
        <dbReference type="Proteomes" id="UP000182841"/>
    </source>
</evidence>
<feature type="compositionally biased region" description="Basic and acidic residues" evidence="1">
    <location>
        <begin position="22"/>
        <end position="33"/>
    </location>
</feature>
<feature type="region of interest" description="Disordered" evidence="1">
    <location>
        <begin position="1"/>
        <end position="54"/>
    </location>
</feature>
<evidence type="ECO:0000313" key="2">
    <source>
        <dbReference type="EMBL" id="SES33055.1"/>
    </source>
</evidence>
<dbReference type="STRING" id="943816.AN217_16290"/>
<accession>A0A1H9WGT3</accession>
<proteinExistence type="predicted"/>
<evidence type="ECO:0000256" key="1">
    <source>
        <dbReference type="SAM" id="MobiDB-lite"/>
    </source>
</evidence>
<dbReference type="AlphaFoldDB" id="A0A1H9WGT3"/>
<feature type="compositionally biased region" description="Polar residues" evidence="1">
    <location>
        <begin position="269"/>
        <end position="281"/>
    </location>
</feature>
<dbReference type="EMBL" id="FOGO01000017">
    <property type="protein sequence ID" value="SES33055.1"/>
    <property type="molecule type" value="Genomic_DNA"/>
</dbReference>
<keyword evidence="3" id="KW-1185">Reference proteome</keyword>
<sequence>MGAVPAPEPRPRSGPEPAGGGGERRNRTPEDPPRPLPGLAPPHGMAAPAPRIPVPHGTACPGAAYAGTVPFRVPTTPVSSPTPSTLHRLAAERATGAFTRAGGTLFLVDGHIVHAESSAATGLEILLSRGCALSRACWEAAMTEAGRDGGGTWHLVASGRVPAGVLELCRGVALYDAAFFVLAPGGGPGRFRHGVRHWLGACGGVVPLVVERETVRRLAFLDRIWPDARLDVLPPVPAGAAAPPGDPADPTARTGGPPQGAQPHPTGRQVRSASAPGQSSRLRAVPDRQLRILELADGIRTATDIARALGRPAFHTLVELRRLAAAGLVAPAPHDRSAAGVPDRCPRPGGRFPDADTGATTGGAPPSGPPGPVFAEPDIALLRRLRDALEAL</sequence>
<protein>
    <submittedName>
        <fullName evidence="2">Uncharacterized protein</fullName>
    </submittedName>
</protein>
<gene>
    <name evidence="2" type="ORF">SAMN05421870_117150</name>
</gene>
<feature type="compositionally biased region" description="Low complexity" evidence="1">
    <location>
        <begin position="355"/>
        <end position="364"/>
    </location>
</feature>